<evidence type="ECO:0000256" key="1">
    <source>
        <dbReference type="ARBA" id="ARBA00022723"/>
    </source>
</evidence>
<comment type="caution">
    <text evidence="5">The sequence shown here is derived from an EMBL/GenBank/DDBJ whole genome shotgun (WGS) entry which is preliminary data.</text>
</comment>
<dbReference type="PANTHER" id="PTHR31668">
    <property type="entry name" value="GLUCOSE TRANSPORT TRANSCRIPTION REGULATOR RGT1-RELATED-RELATED"/>
    <property type="match status" value="1"/>
</dbReference>
<dbReference type="EMBL" id="JAIZPD010000001">
    <property type="protein sequence ID" value="KAH0967720.1"/>
    <property type="molecule type" value="Genomic_DNA"/>
</dbReference>
<evidence type="ECO:0000313" key="6">
    <source>
        <dbReference type="Proteomes" id="UP000824596"/>
    </source>
</evidence>
<dbReference type="InterPro" id="IPR007219">
    <property type="entry name" value="XnlR_reg_dom"/>
</dbReference>
<gene>
    <name evidence="5" type="ORF">HRG_00362</name>
</gene>
<dbReference type="GO" id="GO:0005634">
    <property type="term" value="C:nucleus"/>
    <property type="evidence" value="ECO:0007669"/>
    <property type="project" value="TreeGrafter"/>
</dbReference>
<dbReference type="RefSeq" id="XP_044725233.1">
    <property type="nucleotide sequence ID" value="XM_044858833.1"/>
</dbReference>
<feature type="compositionally biased region" description="Pro residues" evidence="3">
    <location>
        <begin position="123"/>
        <end position="134"/>
    </location>
</feature>
<dbReference type="InterPro" id="IPR001138">
    <property type="entry name" value="Zn2Cys6_DnaBD"/>
</dbReference>
<dbReference type="PANTHER" id="PTHR31668:SF23">
    <property type="entry name" value="ZN(II)2CYS6 TRANSCRIPTION FACTOR (EUROFUNG)"/>
    <property type="match status" value="1"/>
</dbReference>
<dbReference type="GO" id="GO:0006351">
    <property type="term" value="P:DNA-templated transcription"/>
    <property type="evidence" value="ECO:0007669"/>
    <property type="project" value="InterPro"/>
</dbReference>
<dbReference type="CDD" id="cd00067">
    <property type="entry name" value="GAL4"/>
    <property type="match status" value="1"/>
</dbReference>
<dbReference type="GO" id="GO:0000981">
    <property type="term" value="F:DNA-binding transcription factor activity, RNA polymerase II-specific"/>
    <property type="evidence" value="ECO:0007669"/>
    <property type="project" value="InterPro"/>
</dbReference>
<organism evidence="5 6">
    <name type="scientific">Hirsutella rhossiliensis</name>
    <dbReference type="NCBI Taxonomy" id="111463"/>
    <lineage>
        <taxon>Eukaryota</taxon>
        <taxon>Fungi</taxon>
        <taxon>Dikarya</taxon>
        <taxon>Ascomycota</taxon>
        <taxon>Pezizomycotina</taxon>
        <taxon>Sordariomycetes</taxon>
        <taxon>Hypocreomycetidae</taxon>
        <taxon>Hypocreales</taxon>
        <taxon>Ophiocordycipitaceae</taxon>
        <taxon>Hirsutella</taxon>
    </lineage>
</organism>
<dbReference type="GeneID" id="68349491"/>
<dbReference type="InterPro" id="IPR036864">
    <property type="entry name" value="Zn2-C6_fun-type_DNA-bd_sf"/>
</dbReference>
<feature type="compositionally biased region" description="Basic and acidic residues" evidence="3">
    <location>
        <begin position="87"/>
        <end position="100"/>
    </location>
</feature>
<evidence type="ECO:0000259" key="4">
    <source>
        <dbReference type="PROSITE" id="PS50048"/>
    </source>
</evidence>
<protein>
    <submittedName>
        <fullName evidence="5">Fungal specific transcription factor domain-containing protein</fullName>
    </submittedName>
</protein>
<dbReference type="GO" id="GO:0001080">
    <property type="term" value="P:nitrogen catabolite activation of transcription from RNA polymerase II promoter"/>
    <property type="evidence" value="ECO:0007669"/>
    <property type="project" value="TreeGrafter"/>
</dbReference>
<keyword evidence="2" id="KW-0539">Nucleus</keyword>
<dbReference type="PROSITE" id="PS50048">
    <property type="entry name" value="ZN2_CY6_FUNGAL_2"/>
    <property type="match status" value="1"/>
</dbReference>
<keyword evidence="6" id="KW-1185">Reference proteome</keyword>
<dbReference type="SUPFAM" id="SSF57701">
    <property type="entry name" value="Zn2/Cys6 DNA-binding domain"/>
    <property type="match status" value="1"/>
</dbReference>
<dbReference type="AlphaFoldDB" id="A0A9P8N6H9"/>
<evidence type="ECO:0000313" key="5">
    <source>
        <dbReference type="EMBL" id="KAH0967720.1"/>
    </source>
</evidence>
<dbReference type="OrthoDB" id="2018619at2759"/>
<feature type="region of interest" description="Disordered" evidence="3">
    <location>
        <begin position="74"/>
        <end position="143"/>
    </location>
</feature>
<feature type="compositionally biased region" description="Low complexity" evidence="3">
    <location>
        <begin position="1"/>
        <end position="12"/>
    </location>
</feature>
<feature type="compositionally biased region" description="Polar residues" evidence="3">
    <location>
        <begin position="157"/>
        <end position="168"/>
    </location>
</feature>
<sequence length="757" mass="83917">MNGDGQAAAAAHGHGGAPPGRPRKFVIQSSFGNPRERRSRKNRPCDACRRRKTACVITLEPPCLFCQSRGIVCQSSPASTPGSAQDLELHHHTPPRHDTPSHPPPHPLHAVPVSHEAGVVGYGPPPPPPAPVLPPSSSSQHIAVPPAASRIEVNELPTPSTTQDSPTVASPFGPCGQLLGPESSARPQAYGPAAVVHQNLVYHVSPSTEDIEPPQSADAQSPPLTSPVLARPAPSLEDIVGRTAYHMGPTSEQDTFLLDAFRYGILSERYNLDGNIVQVHPGSSLPDDRPIHFLCLEIGHPDHVHRARQAASDAIEAKVWPYGENLVRLYFRHVHPVLPIVSKVRFLRRYHADKKSVPACLRGALYALASVFWKFDMAIRGTPCPFQQHELVSHAHSALRREIENPNLFILQACLLLIHVTPPAFDSMEAPTTWTFAAQATACAQMIGLHQDPGQWDIELLEKKLRRKLWWATFVTDCWSSICHGNPPHISASSFNTCPLTIDDVRADEGVPEELRHLVEPPDANFEVSAGARFMEMVSIARHLRTVLDCSFQVNTRAMTISDRMQAQAELVAVQAKLQDWPSLLPSCLVIQHEERRRSSVTSYNCPLHLSFYAAQVLLYRALMYPPTRAAKATPGSNLRRWFPAALLEFESFAEFLTCINKHDLIGFWGRHARSQLILCGNFLVYLFLLAWERRDIERAYRMLECFHQTIHELGECDNLQAKTLLRAAMLRIDSFFTQAAQIMRHGGGGTVTLMPC</sequence>
<feature type="region of interest" description="Disordered" evidence="3">
    <location>
        <begin position="156"/>
        <end position="186"/>
    </location>
</feature>
<feature type="compositionally biased region" description="Polar residues" evidence="3">
    <location>
        <begin position="74"/>
        <end position="83"/>
    </location>
</feature>
<dbReference type="SMART" id="SM00906">
    <property type="entry name" value="Fungal_trans"/>
    <property type="match status" value="1"/>
</dbReference>
<name>A0A9P8N6H9_9HYPO</name>
<reference evidence="5" key="1">
    <citation type="submission" date="2021-09" db="EMBL/GenBank/DDBJ databases">
        <title>A high-quality genome of the endoparasitic fungus Hirsutella rhossiliensis with a comparison of Hirsutella genomes reveals transposable elements contributing to genome size variation.</title>
        <authorList>
            <person name="Lin R."/>
            <person name="Jiao Y."/>
            <person name="Sun X."/>
            <person name="Ling J."/>
            <person name="Xie B."/>
            <person name="Cheng X."/>
        </authorList>
    </citation>
    <scope>NUCLEOTIDE SEQUENCE</scope>
    <source>
        <strain evidence="5">HR02</strain>
    </source>
</reference>
<dbReference type="Pfam" id="PF04082">
    <property type="entry name" value="Fungal_trans"/>
    <property type="match status" value="1"/>
</dbReference>
<feature type="domain" description="Zn(2)-C6 fungal-type" evidence="4">
    <location>
        <begin position="44"/>
        <end position="73"/>
    </location>
</feature>
<proteinExistence type="predicted"/>
<dbReference type="GO" id="GO:0003677">
    <property type="term" value="F:DNA binding"/>
    <property type="evidence" value="ECO:0007669"/>
    <property type="project" value="InterPro"/>
</dbReference>
<evidence type="ECO:0000256" key="3">
    <source>
        <dbReference type="SAM" id="MobiDB-lite"/>
    </source>
</evidence>
<dbReference type="CDD" id="cd12148">
    <property type="entry name" value="fungal_TF_MHR"/>
    <property type="match status" value="1"/>
</dbReference>
<dbReference type="PROSITE" id="PS00463">
    <property type="entry name" value="ZN2_CY6_FUNGAL_1"/>
    <property type="match status" value="1"/>
</dbReference>
<accession>A0A9P8N6H9</accession>
<keyword evidence="1" id="KW-0479">Metal-binding</keyword>
<feature type="region of interest" description="Disordered" evidence="3">
    <location>
        <begin position="1"/>
        <end position="47"/>
    </location>
</feature>
<evidence type="ECO:0000256" key="2">
    <source>
        <dbReference type="ARBA" id="ARBA00023242"/>
    </source>
</evidence>
<dbReference type="InterPro" id="IPR050797">
    <property type="entry name" value="Carb_Metab_Trans_Reg"/>
</dbReference>
<dbReference type="Proteomes" id="UP000824596">
    <property type="component" value="Unassembled WGS sequence"/>
</dbReference>
<dbReference type="GO" id="GO:0008270">
    <property type="term" value="F:zinc ion binding"/>
    <property type="evidence" value="ECO:0007669"/>
    <property type="project" value="InterPro"/>
</dbReference>